<protein>
    <submittedName>
        <fullName evidence="1">Uncharacterized protein</fullName>
    </submittedName>
</protein>
<keyword evidence="2" id="KW-1185">Reference proteome</keyword>
<dbReference type="OrthoDB" id="5427485at2759"/>
<name>A0A0D1YTQ2_9EURO</name>
<dbReference type="VEuPathDB" id="FungiDB:PV08_02910"/>
<dbReference type="GeneID" id="27329993"/>
<evidence type="ECO:0000313" key="1">
    <source>
        <dbReference type="EMBL" id="KIW18621.1"/>
    </source>
</evidence>
<dbReference type="AlphaFoldDB" id="A0A0D1YTQ2"/>
<gene>
    <name evidence="1" type="ORF">PV08_02910</name>
</gene>
<evidence type="ECO:0000313" key="2">
    <source>
        <dbReference type="Proteomes" id="UP000053328"/>
    </source>
</evidence>
<dbReference type="EMBL" id="KN847493">
    <property type="protein sequence ID" value="KIW18621.1"/>
    <property type="molecule type" value="Genomic_DNA"/>
</dbReference>
<proteinExistence type="predicted"/>
<dbReference type="RefSeq" id="XP_016238837.1">
    <property type="nucleotide sequence ID" value="XM_016377267.1"/>
</dbReference>
<accession>A0A0D1YTQ2</accession>
<reference evidence="1 2" key="1">
    <citation type="submission" date="2015-01" db="EMBL/GenBank/DDBJ databases">
        <title>The Genome Sequence of Exophiala spinifera CBS89968.</title>
        <authorList>
            <consortium name="The Broad Institute Genomics Platform"/>
            <person name="Cuomo C."/>
            <person name="de Hoog S."/>
            <person name="Gorbushina A."/>
            <person name="Stielow B."/>
            <person name="Teixiera M."/>
            <person name="Abouelleil A."/>
            <person name="Chapman S.B."/>
            <person name="Priest M."/>
            <person name="Young S.K."/>
            <person name="Wortman J."/>
            <person name="Nusbaum C."/>
            <person name="Birren B."/>
        </authorList>
    </citation>
    <scope>NUCLEOTIDE SEQUENCE [LARGE SCALE GENOMIC DNA]</scope>
    <source>
        <strain evidence="1 2">CBS 89968</strain>
    </source>
</reference>
<sequence length="743" mass="82160">MSVRPVNPSFEIGGSVFNSLNALRSLIAATSEDDVHTQAVLAVEQLGACVPVSPERIDEAVNALGGQTSIPVQNLKASIGITSGGLCMVMRQSTPLLQFFVLCAACKVTLLDEECGNLMFEMLKTSKVLAKLPCSAVQITRMISQVSGQAGLVAPVDMMHEVASAVDERGPTPDIFRRMEVNVLAEMLIALFEQIRDETVDGITLVGHQNCVWLASSLLWLFGDRSCLTIDDTVIKGDVGAKLCIHIEPVKDIPWNMQVFRKSEDPTEFVFEISSDESDSLGQIPIRSLKSFLGQYYWSAFESATMRREAAIASGKVAQTLILAISQRGLLYLECADCRAPTYCNKASLADVAHTLWLAKVERIVIDYGWSAEDGASFDPGLLAAILKVVDDWRRGIPLSMVNVEDVVSPIKHLCRNFILSCISEAGVETDYVLDPALYVAADAAVTCTTFFERGSRFIKPLDHEILEFADFTVANVLSGGLEVSDFRKHAFRQLLPGLDTWHDCDLVVARDGYVAGMDILWTESAGHPDALKIRMQLGQIKKDQVLYSSIREAPFVSRALNLSTVPAFDAVKGFVMPEVGWQHPIKDRLYSFDTFASTNGTRLELKHYMRYTDSLTKSAQRRKASWVSAIDVLATATHLDLESQMTASLSNTLNMRLTRQLLGNVYWADPFSEPNLDRGMRILIRAGPVYNKVKIFGAGICNEAQHKVCCQIFIRHRSPLLQCIERAESARLRDDCSWVIVD</sequence>
<dbReference type="Proteomes" id="UP000053328">
    <property type="component" value="Unassembled WGS sequence"/>
</dbReference>
<organism evidence="1 2">
    <name type="scientific">Exophiala spinifera</name>
    <dbReference type="NCBI Taxonomy" id="91928"/>
    <lineage>
        <taxon>Eukaryota</taxon>
        <taxon>Fungi</taxon>
        <taxon>Dikarya</taxon>
        <taxon>Ascomycota</taxon>
        <taxon>Pezizomycotina</taxon>
        <taxon>Eurotiomycetes</taxon>
        <taxon>Chaetothyriomycetidae</taxon>
        <taxon>Chaetothyriales</taxon>
        <taxon>Herpotrichiellaceae</taxon>
        <taxon>Exophiala</taxon>
    </lineage>
</organism>
<dbReference type="HOGENOM" id="CLU_373854_0_0_1"/>